<organism evidence="10 11">
    <name type="scientific">Tritrichomonas musculus</name>
    <dbReference type="NCBI Taxonomy" id="1915356"/>
    <lineage>
        <taxon>Eukaryota</taxon>
        <taxon>Metamonada</taxon>
        <taxon>Parabasalia</taxon>
        <taxon>Tritrichomonadida</taxon>
        <taxon>Tritrichomonadidae</taxon>
        <taxon>Tritrichomonas</taxon>
    </lineage>
</organism>
<dbReference type="InterPro" id="IPR011050">
    <property type="entry name" value="Pectin_lyase_fold/virulence"/>
</dbReference>
<keyword evidence="8" id="KW-0812">Transmembrane</keyword>
<dbReference type="PANTHER" id="PTHR11319">
    <property type="entry name" value="G PROTEIN-COUPLED RECEPTOR-RELATED"/>
    <property type="match status" value="1"/>
</dbReference>
<evidence type="ECO:0000256" key="9">
    <source>
        <dbReference type="SAM" id="SignalP"/>
    </source>
</evidence>
<keyword evidence="4" id="KW-0964">Secreted</keyword>
<keyword evidence="8" id="KW-1133">Transmembrane helix</keyword>
<gene>
    <name evidence="10" type="ORF">M9Y10_006558</name>
</gene>
<feature type="transmembrane region" description="Helical" evidence="8">
    <location>
        <begin position="875"/>
        <end position="902"/>
    </location>
</feature>
<evidence type="ECO:0000256" key="6">
    <source>
        <dbReference type="ARBA" id="ARBA00023136"/>
    </source>
</evidence>
<feature type="chain" id="PRO_5045044257" evidence="9">
    <location>
        <begin position="17"/>
        <end position="908"/>
    </location>
</feature>
<sequence length="908" mass="98882">MLGLFLLYQLSVSIKGTKDDYKAHTRIADSTEPINLENALFSQLGDIEENGGGILINKNKVSCTLVNCKFDSCKATNGGAIYLMYSGSASNYECKISDTLFSNCESKTHGGAVYAQVTQSNSHSLTITGCTFTANTAGKSGGAIYAMVRDSCTIEKCSFNGNRASDVGSSIWCRIGWNDRYNVNELIIQENTFEFTPTSKKSVNVYIDSYVLTSDTTPNANLELGGCTFSIISNPSNITGYKQLEISEHNSHFESIKFSGCNCVKDVYGTVSLPFSFNPNSTFAYDCTDLGNCEAPPIEPTPVPKPDNEGYTPYEERVLRLYKEYPPNLILVKAKFSNIEYLKNDIGGGAIAIDRVTSSIVECKFIQCYTSARSYGGGAIYVAFSGTDAVYTCSIIGSKFENCNVTNNGGALFLQTLQPDRHSITVEGCTFTNNIAGKLGGAVYVSSRDLIAVRHCTFENNQALNGSSLYARVGHANGKDTNDRFTLIGNSFTFTPSENNLVDVRIESIKLETDIEPRAHLIMGDNTFAVSEGATSYQSFVIDAIGKLKQVTFIGCNCVQGGADTIIAPSDIAGLNQNIVFNCPETNKCPEAEKPPATEECPEPQLRRDSVERVELKNVCFSSIKAPAEMDGGAVHIVNAPLIVSGCNFWKCSTEGNGGAIYATYSGNTCDLNVRDSIFESCSAGLYGGAFYFVNSRPTSSTIENCKFYTNQATNDGGALYYSPCARSSLRKCFFLNNEITKGNTHGTGVYAIIRNPHKDINNDEVVIANNRFRSELASNTQQFYINMKKSGNLQLGFNAFSFNKANITSVSSKYLYFANDEGSNFRLSGNICVDANETRDGLVYGISDNIQWDCHRADVEWDNYVEPEEEELNLAMAIGIAAACGIAVIAIVVVVLVIITIKQRKNN</sequence>
<protein>
    <submittedName>
        <fullName evidence="10">Protein polyglutamylation</fullName>
    </submittedName>
</protein>
<evidence type="ECO:0000256" key="2">
    <source>
        <dbReference type="ARBA" id="ARBA00004442"/>
    </source>
</evidence>
<comment type="caution">
    <text evidence="10">The sequence shown here is derived from an EMBL/GenBank/DDBJ whole genome shotgun (WGS) entry which is preliminary data.</text>
</comment>
<dbReference type="PANTHER" id="PTHR11319:SF35">
    <property type="entry name" value="OUTER MEMBRANE PROTEIN PMPC-RELATED"/>
    <property type="match status" value="1"/>
</dbReference>
<comment type="subcellular location">
    <subcellularLocation>
        <location evidence="1">Cell envelope</location>
    </subcellularLocation>
    <subcellularLocation>
        <location evidence="2">Cell outer membrane</location>
    </subcellularLocation>
    <subcellularLocation>
        <location evidence="3">Secreted</location>
    </subcellularLocation>
</comment>
<feature type="signal peptide" evidence="9">
    <location>
        <begin position="1"/>
        <end position="16"/>
    </location>
</feature>
<keyword evidence="7" id="KW-0998">Cell outer membrane</keyword>
<dbReference type="SUPFAM" id="SSF51126">
    <property type="entry name" value="Pectin lyase-like"/>
    <property type="match status" value="3"/>
</dbReference>
<dbReference type="Pfam" id="PF02415">
    <property type="entry name" value="Chlam_PMP"/>
    <property type="match status" value="2"/>
</dbReference>
<evidence type="ECO:0000256" key="4">
    <source>
        <dbReference type="ARBA" id="ARBA00022525"/>
    </source>
</evidence>
<accession>A0ABR2JF28</accession>
<keyword evidence="11" id="KW-1185">Reference proteome</keyword>
<reference evidence="10 11" key="1">
    <citation type="submission" date="2024-04" db="EMBL/GenBank/DDBJ databases">
        <title>Tritrichomonas musculus Genome.</title>
        <authorList>
            <person name="Alves-Ferreira E."/>
            <person name="Grigg M."/>
            <person name="Lorenzi H."/>
            <person name="Galac M."/>
        </authorList>
    </citation>
    <scope>NUCLEOTIDE SEQUENCE [LARGE SCALE GENOMIC DNA]</scope>
    <source>
        <strain evidence="10 11">EAF2021</strain>
    </source>
</reference>
<evidence type="ECO:0000313" key="11">
    <source>
        <dbReference type="Proteomes" id="UP001470230"/>
    </source>
</evidence>
<evidence type="ECO:0000313" key="10">
    <source>
        <dbReference type="EMBL" id="KAK8876359.1"/>
    </source>
</evidence>
<dbReference type="Proteomes" id="UP001470230">
    <property type="component" value="Unassembled WGS sequence"/>
</dbReference>
<dbReference type="InterPro" id="IPR003368">
    <property type="entry name" value="POMP_repeat"/>
</dbReference>
<dbReference type="SMART" id="SM00710">
    <property type="entry name" value="PbH1"/>
    <property type="match status" value="6"/>
</dbReference>
<name>A0ABR2JF28_9EUKA</name>
<dbReference type="EMBL" id="JAPFFF010000012">
    <property type="protein sequence ID" value="KAK8876359.1"/>
    <property type="molecule type" value="Genomic_DNA"/>
</dbReference>
<evidence type="ECO:0000256" key="3">
    <source>
        <dbReference type="ARBA" id="ARBA00004613"/>
    </source>
</evidence>
<keyword evidence="6 8" id="KW-0472">Membrane</keyword>
<evidence type="ECO:0000256" key="7">
    <source>
        <dbReference type="ARBA" id="ARBA00023237"/>
    </source>
</evidence>
<keyword evidence="5 9" id="KW-0732">Signal</keyword>
<evidence type="ECO:0000256" key="1">
    <source>
        <dbReference type="ARBA" id="ARBA00004196"/>
    </source>
</evidence>
<evidence type="ECO:0000256" key="8">
    <source>
        <dbReference type="SAM" id="Phobius"/>
    </source>
</evidence>
<evidence type="ECO:0000256" key="5">
    <source>
        <dbReference type="ARBA" id="ARBA00022729"/>
    </source>
</evidence>
<dbReference type="InterPro" id="IPR006626">
    <property type="entry name" value="PbH1"/>
</dbReference>
<dbReference type="NCBIfam" id="TIGR01376">
    <property type="entry name" value="POMP_repeat"/>
    <property type="match status" value="1"/>
</dbReference>
<proteinExistence type="predicted"/>